<dbReference type="PROSITE" id="PS01124">
    <property type="entry name" value="HTH_ARAC_FAMILY_2"/>
    <property type="match status" value="1"/>
</dbReference>
<dbReference type="GO" id="GO:0003700">
    <property type="term" value="F:DNA-binding transcription factor activity"/>
    <property type="evidence" value="ECO:0007669"/>
    <property type="project" value="InterPro"/>
</dbReference>
<evidence type="ECO:0000313" key="6">
    <source>
        <dbReference type="Proteomes" id="UP000007947"/>
    </source>
</evidence>
<accession>F5XGY4</accession>
<dbReference type="InterPro" id="IPR009057">
    <property type="entry name" value="Homeodomain-like_sf"/>
</dbReference>
<dbReference type="InterPro" id="IPR020449">
    <property type="entry name" value="Tscrpt_reg_AraC-type_HTH"/>
</dbReference>
<dbReference type="KEGG" id="mph:MLP_26020"/>
<dbReference type="Proteomes" id="UP000007947">
    <property type="component" value="Chromosome"/>
</dbReference>
<proteinExistence type="predicted"/>
<dbReference type="GO" id="GO:0043565">
    <property type="term" value="F:sequence-specific DNA binding"/>
    <property type="evidence" value="ECO:0007669"/>
    <property type="project" value="InterPro"/>
</dbReference>
<name>F5XGY4_MICPN</name>
<dbReference type="Pfam" id="PF12833">
    <property type="entry name" value="HTH_18"/>
    <property type="match status" value="1"/>
</dbReference>
<gene>
    <name evidence="5" type="ordered locus">MLP_26020</name>
</gene>
<dbReference type="STRING" id="1032480.MLP_26020"/>
<dbReference type="PANTHER" id="PTHR43280:SF31">
    <property type="entry name" value="TRANSCRIPTIONAL REGULATORY PROTEIN"/>
    <property type="match status" value="1"/>
</dbReference>
<reference evidence="5 6" key="1">
    <citation type="submission" date="2011-05" db="EMBL/GenBank/DDBJ databases">
        <title>Whole genome sequence of Microlunatus phosphovorus NM-1.</title>
        <authorList>
            <person name="Hosoyama A."/>
            <person name="Sasaki K."/>
            <person name="Harada T."/>
            <person name="Igarashi R."/>
            <person name="Kawakoshi A."/>
            <person name="Sasagawa M."/>
            <person name="Fukada J."/>
            <person name="Nakamura S."/>
            <person name="Katano Y."/>
            <person name="Hanada S."/>
            <person name="Kamagata Y."/>
            <person name="Nakamura N."/>
            <person name="Yamazaki S."/>
            <person name="Fujita N."/>
        </authorList>
    </citation>
    <scope>NUCLEOTIDE SEQUENCE [LARGE SCALE GENOMIC DNA]</scope>
    <source>
        <strain evidence="6">ATCC 700054 / DSM 10555 / JCM 9379 / NBRC 101784 / NCIMB 13414 / VKM Ac-1990 / NM-1</strain>
    </source>
</reference>
<dbReference type="EMBL" id="AP012204">
    <property type="protein sequence ID" value="BAK35616.1"/>
    <property type="molecule type" value="Genomic_DNA"/>
</dbReference>
<evidence type="ECO:0000259" key="4">
    <source>
        <dbReference type="PROSITE" id="PS01124"/>
    </source>
</evidence>
<evidence type="ECO:0000313" key="5">
    <source>
        <dbReference type="EMBL" id="BAK35616.1"/>
    </source>
</evidence>
<evidence type="ECO:0000256" key="2">
    <source>
        <dbReference type="ARBA" id="ARBA00023125"/>
    </source>
</evidence>
<dbReference type="AlphaFoldDB" id="F5XGY4"/>
<dbReference type="Gene3D" id="1.10.10.60">
    <property type="entry name" value="Homeodomain-like"/>
    <property type="match status" value="1"/>
</dbReference>
<sequence length="337" mass="36806">MRTFSLDGVQERDRAATLTGAFAQYPFPLALELTRAGRLRADFDRSDTPFGTVEGFHVEGASGVVRRGPVTDSAVPELVTLHLERGAHVVLGQDGRFAEPRPGDAVLSSTRSRFTTQQDWVSLQRTISIDANELGFSPSAVERATAIVLDADDPVFGPISRFFSEIANRALSEDQGLSALRPVVIEMMRVLIATVSADETRLRPALALTLGERVVLFIDLHLLDPELTASMIARAHAISLRYLYVLLRQQSVSLGDYIRAGRIAHARGLISAQRPGMTLAEVAQRSGFSDYSSFARVFRSVCGNSPREFRELAAQDRVRGSRDSVRNLPTTAPKGSA</sequence>
<dbReference type="OrthoDB" id="9799345at2"/>
<keyword evidence="6" id="KW-1185">Reference proteome</keyword>
<dbReference type="InterPro" id="IPR018060">
    <property type="entry name" value="HTH_AraC"/>
</dbReference>
<dbReference type="SUPFAM" id="SSF46689">
    <property type="entry name" value="Homeodomain-like"/>
    <property type="match status" value="1"/>
</dbReference>
<keyword evidence="2" id="KW-0238">DNA-binding</keyword>
<keyword evidence="3" id="KW-0804">Transcription</keyword>
<dbReference type="PROSITE" id="PS00041">
    <property type="entry name" value="HTH_ARAC_FAMILY_1"/>
    <property type="match status" value="1"/>
</dbReference>
<dbReference type="eggNOG" id="COG2207">
    <property type="taxonomic scope" value="Bacteria"/>
</dbReference>
<keyword evidence="1" id="KW-0805">Transcription regulation</keyword>
<protein>
    <submittedName>
        <fullName evidence="5">Putative AraC family transcriptional regulator</fullName>
    </submittedName>
</protein>
<organism evidence="5 6">
    <name type="scientific">Microlunatus phosphovorus (strain ATCC 700054 / DSM 10555 / JCM 9379 / NBRC 101784 / NCIMB 13414 / VKM Ac-1990 / NM-1)</name>
    <dbReference type="NCBI Taxonomy" id="1032480"/>
    <lineage>
        <taxon>Bacteria</taxon>
        <taxon>Bacillati</taxon>
        <taxon>Actinomycetota</taxon>
        <taxon>Actinomycetes</taxon>
        <taxon>Propionibacteriales</taxon>
        <taxon>Propionibacteriaceae</taxon>
        <taxon>Microlunatus</taxon>
    </lineage>
</organism>
<evidence type="ECO:0000256" key="3">
    <source>
        <dbReference type="ARBA" id="ARBA00023163"/>
    </source>
</evidence>
<dbReference type="PANTHER" id="PTHR43280">
    <property type="entry name" value="ARAC-FAMILY TRANSCRIPTIONAL REGULATOR"/>
    <property type="match status" value="1"/>
</dbReference>
<feature type="domain" description="HTH araC/xylS-type" evidence="4">
    <location>
        <begin position="212"/>
        <end position="312"/>
    </location>
</feature>
<dbReference type="HOGENOM" id="CLU_823398_0_0_11"/>
<dbReference type="InterPro" id="IPR018062">
    <property type="entry name" value="HTH_AraC-typ_CS"/>
</dbReference>
<dbReference type="RefSeq" id="WP_013863485.1">
    <property type="nucleotide sequence ID" value="NC_015635.1"/>
</dbReference>
<dbReference type="SMART" id="SM00342">
    <property type="entry name" value="HTH_ARAC"/>
    <property type="match status" value="1"/>
</dbReference>
<dbReference type="PRINTS" id="PR00032">
    <property type="entry name" value="HTHARAC"/>
</dbReference>
<evidence type="ECO:0000256" key="1">
    <source>
        <dbReference type="ARBA" id="ARBA00023015"/>
    </source>
</evidence>